<organism evidence="1 2">
    <name type="scientific">Avena sativa</name>
    <name type="common">Oat</name>
    <dbReference type="NCBI Taxonomy" id="4498"/>
    <lineage>
        <taxon>Eukaryota</taxon>
        <taxon>Viridiplantae</taxon>
        <taxon>Streptophyta</taxon>
        <taxon>Embryophyta</taxon>
        <taxon>Tracheophyta</taxon>
        <taxon>Spermatophyta</taxon>
        <taxon>Magnoliopsida</taxon>
        <taxon>Liliopsida</taxon>
        <taxon>Poales</taxon>
        <taxon>Poaceae</taxon>
        <taxon>BOP clade</taxon>
        <taxon>Pooideae</taxon>
        <taxon>Poodae</taxon>
        <taxon>Poeae</taxon>
        <taxon>Poeae Chloroplast Group 1 (Aveneae type)</taxon>
        <taxon>Aveninae</taxon>
        <taxon>Avena</taxon>
    </lineage>
</organism>
<keyword evidence="2" id="KW-1185">Reference proteome</keyword>
<proteinExistence type="predicted"/>
<name>A0ACD5ZST6_AVESA</name>
<evidence type="ECO:0000313" key="2">
    <source>
        <dbReference type="Proteomes" id="UP001732700"/>
    </source>
</evidence>
<sequence length="1419" mass="161733">MGGRAVVSDEEDDFIEAEEQDPKLSQRGEDDMEDRDDEEEEGDDVEEDDDDDDEEEEGQNEYEKDGFIVDEDEDQDEEEEPQESDDERRKKKRKKKRDSHEFRLDDDDLLLVAENAGRAPVAPVNRLKRLKKAARESDTGEASGFVDDDGSGNAYAEENVQDEIIDEEDQQADEDDIDDVDDFIVDDEIDEEGHVVKRSNAFKRPVRHAAGVSQAALQEAHDLFGDVDELLARRTKDLKRAAANSGESRGNRLEDEFDPIILSEKYMTPKDEQIRRKDIPERMQLSEELSGTGEKLTEAQREEESLWIHSQLTGDGFLSFAGNEQVNTEIDQKDILNVLTMLHVNKFEIPFIEMYRKESCPSLLKGYYATEQKNKEVEPKMRWYKLLWAVETLDRKWLLLQKRKIALKGYYQKRFDDEKRIIDDVTRHALRQQLHDTIIEALKDANLDKEVDDVDAKFNLHFPPGEVEAVGQLKRPKRKSMYTICQKAGLREVANQFGRSAEQFGHHLTLTMIPEADELEGGKDSPEDVALNFICAMFETPQDVLRGARHMAAVEIGCEPIVRKHIRSIFMDKAVVSTVPTSQGNLIIDPHHQLSRVKWLREKPLNKFIGAEWLLIQKGEDEKLLKVTVKLPEDAKKKLISEACENYLSDCVSKSAQMWDEQRKMILDDAFSSFLLPSMEKEARSLLTAKAKNWLRLEYGKQLWDKVSVSPWKKKDEGEKDDEEIDLDDEPDLRVMACCWGPGNPATTFVMLDSSGELLDVLYAGSISSKSRGGAEQERKNEDEQRAVKFMTDHQPHVLCVGASNMNSRQLKEAIFEVIFKIVEEHPRDMNEQIASLNSIYVDESFPRLYENSRISSEQLPSHSGIVRRAVALGRYLQNPLAMVATLCGPGKEILSWKLHTLQEFLTPEEKYEVVEQVMVDATNQIGFDVNLSASHEWHSSTLQFVAGLGPRKASALHKELVREGSTFSRKELVEPLGRKVFHNASGFLRVRRSGASAASSEIIDLLEDTRIHPESYALANKLAKDVYAEGAPRETDEMDEDEQEMAIERVRQRPDMLKRLNMDEYMKSIPEELRKRETLRDIKTELLCGFSDWRTPYAEPSSDEEFWMLSGETEDSLSDGRIVQDELDKARKQKELAKKHFKPRMIVHPHFQNLTAEEAKQFLSDKEVGEKVIRPSARGPSFLTLTVKFSDGVYVHKEIAESGKDRKDITSLLRLGKTLTIDGESFEDLDEVVDRYVDPLVGHLKSMLSYRKFRKGLKGEVDAMLRADKAENPNRIVYSFGISHEHPGTFILTYIRGANPHHEYVGLYPKGFRFRKTDFNSIDRLVSYFQKHIDRPPPDAGMSMRNVAALVPMRDSAWGSGGGAKGRAVSGAGYRSVLGSPGRSDKLICYTLYGLMFQCSSVLKQCLVLLNPTCHSQT</sequence>
<evidence type="ECO:0000313" key="1">
    <source>
        <dbReference type="EnsemblPlants" id="AVESA.00010b.r2.7AG1208360.1.CDS"/>
    </source>
</evidence>
<dbReference type="EnsemblPlants" id="AVESA.00010b.r2.7AG1208360.1">
    <property type="protein sequence ID" value="AVESA.00010b.r2.7AG1208360.1.CDS"/>
    <property type="gene ID" value="AVESA.00010b.r2.7AG1208360"/>
</dbReference>
<accession>A0ACD5ZST6</accession>
<reference evidence="1" key="1">
    <citation type="submission" date="2021-05" db="EMBL/GenBank/DDBJ databases">
        <authorList>
            <person name="Scholz U."/>
            <person name="Mascher M."/>
            <person name="Fiebig A."/>
        </authorList>
    </citation>
    <scope>NUCLEOTIDE SEQUENCE [LARGE SCALE GENOMIC DNA]</scope>
</reference>
<reference evidence="1" key="2">
    <citation type="submission" date="2025-09" db="UniProtKB">
        <authorList>
            <consortium name="EnsemblPlants"/>
        </authorList>
    </citation>
    <scope>IDENTIFICATION</scope>
</reference>
<dbReference type="Proteomes" id="UP001732700">
    <property type="component" value="Chromosome 7A"/>
</dbReference>
<protein>
    <submittedName>
        <fullName evidence="1">Uncharacterized protein</fullName>
    </submittedName>
</protein>